<dbReference type="InterPro" id="IPR002500">
    <property type="entry name" value="PAPS_reduct_dom"/>
</dbReference>
<evidence type="ECO:0000256" key="1">
    <source>
        <dbReference type="ARBA" id="ARBA00009732"/>
    </source>
</evidence>
<comment type="pathway">
    <text evidence="2">Sulfur metabolism; hydrogen sulfide biosynthesis; sulfite from sulfate.</text>
</comment>
<evidence type="ECO:0000259" key="3">
    <source>
        <dbReference type="Pfam" id="PF01507"/>
    </source>
</evidence>
<dbReference type="PANTHER" id="PTHR46509:SF1">
    <property type="entry name" value="PHOSPHOADENOSINE PHOSPHOSULFATE REDUCTASE"/>
    <property type="match status" value="1"/>
</dbReference>
<dbReference type="Proteomes" id="UP000267469">
    <property type="component" value="Unassembled WGS sequence"/>
</dbReference>
<protein>
    <submittedName>
        <fullName evidence="4">Phosphoadenylylsulfate reductase</fullName>
    </submittedName>
</protein>
<comment type="similarity">
    <text evidence="1">Belongs to the PAPS reductase family. CysH subfamily.</text>
</comment>
<dbReference type="PANTHER" id="PTHR46509">
    <property type="entry name" value="PHOSPHOADENOSINE PHOSPHOSULFATE REDUCTASE"/>
    <property type="match status" value="1"/>
</dbReference>
<sequence length="211" mass="24603">MIMDLKKINGYLKDKSPEEIVEWALETANRPVVTTNFRPYEAAILHATTIVKNDIPVIWCDTGYNTPQTYKHAERLIEKLDLRIHLFVPKQTAAHRDAVMGIPDIDSPLHKEFTEQVKLEPFRRAMEEHQPDVWFTNLRKGQTAFRDSLDIVTLGNDGVIKVSPFFYWSDEQLDEYLEENNLENEFKYYDPTKVLENRECGLHIPAQKQAV</sequence>
<comment type="caution">
    <text evidence="4">The sequence shown here is derived from an EMBL/GenBank/DDBJ whole genome shotgun (WGS) entry which is preliminary data.</text>
</comment>
<dbReference type="OrthoDB" id="9794018at2"/>
<accession>A0A3N0EBD7</accession>
<dbReference type="Pfam" id="PF01507">
    <property type="entry name" value="PAPS_reduct"/>
    <property type="match status" value="1"/>
</dbReference>
<reference evidence="4 5" key="1">
    <citation type="submission" date="2018-10" db="EMBL/GenBank/DDBJ databases">
        <title>Sinomicrobium pectinilyticum sp. nov., a pectinase-producing bacterium isolated from alkaline and saline soil, and emended description of the genus Sinomicrobium.</title>
        <authorList>
            <person name="Cheng B."/>
            <person name="Li C."/>
            <person name="Lai Q."/>
            <person name="Du M."/>
            <person name="Shao Z."/>
            <person name="Xu P."/>
            <person name="Yang C."/>
        </authorList>
    </citation>
    <scope>NUCLEOTIDE SEQUENCE [LARGE SCALE GENOMIC DNA]</scope>
    <source>
        <strain evidence="4 5">5DNS001</strain>
    </source>
</reference>
<gene>
    <name evidence="4" type="ORF">ED312_12785</name>
</gene>
<dbReference type="GO" id="GO:0019379">
    <property type="term" value="P:sulfate assimilation, phosphoadenylyl sulfate reduction by phosphoadenylyl-sulfate reductase (thioredoxin)"/>
    <property type="evidence" value="ECO:0007669"/>
    <property type="project" value="TreeGrafter"/>
</dbReference>
<dbReference type="GO" id="GO:0004604">
    <property type="term" value="F:phosphoadenylyl-sulfate reductase (thioredoxin) activity"/>
    <property type="evidence" value="ECO:0007669"/>
    <property type="project" value="TreeGrafter"/>
</dbReference>
<keyword evidence="5" id="KW-1185">Reference proteome</keyword>
<evidence type="ECO:0000313" key="5">
    <source>
        <dbReference type="Proteomes" id="UP000267469"/>
    </source>
</evidence>
<name>A0A3N0EBD7_SINP1</name>
<dbReference type="EMBL" id="RJTM01000091">
    <property type="protein sequence ID" value="RNL85155.1"/>
    <property type="molecule type" value="Genomic_DNA"/>
</dbReference>
<dbReference type="InterPro" id="IPR014729">
    <property type="entry name" value="Rossmann-like_a/b/a_fold"/>
</dbReference>
<feature type="domain" description="Phosphoadenosine phosphosulphate reductase" evidence="3">
    <location>
        <begin position="31"/>
        <end position="183"/>
    </location>
</feature>
<organism evidence="4 5">
    <name type="scientific">Sinomicrobium pectinilyticum</name>
    <dbReference type="NCBI Taxonomy" id="1084421"/>
    <lineage>
        <taxon>Bacteria</taxon>
        <taxon>Pseudomonadati</taxon>
        <taxon>Bacteroidota</taxon>
        <taxon>Flavobacteriia</taxon>
        <taxon>Flavobacteriales</taxon>
        <taxon>Flavobacteriaceae</taxon>
        <taxon>Sinomicrobium</taxon>
    </lineage>
</organism>
<dbReference type="GO" id="GO:0005737">
    <property type="term" value="C:cytoplasm"/>
    <property type="evidence" value="ECO:0007669"/>
    <property type="project" value="TreeGrafter"/>
</dbReference>
<dbReference type="SUPFAM" id="SSF52402">
    <property type="entry name" value="Adenine nucleotide alpha hydrolases-like"/>
    <property type="match status" value="1"/>
</dbReference>
<dbReference type="Gene3D" id="3.40.50.620">
    <property type="entry name" value="HUPs"/>
    <property type="match status" value="1"/>
</dbReference>
<evidence type="ECO:0000256" key="2">
    <source>
        <dbReference type="ARBA" id="ARBA00024327"/>
    </source>
</evidence>
<dbReference type="AlphaFoldDB" id="A0A3N0EBD7"/>
<proteinExistence type="inferred from homology"/>
<evidence type="ECO:0000313" key="4">
    <source>
        <dbReference type="EMBL" id="RNL85155.1"/>
    </source>
</evidence>